<reference evidence="1 2" key="1">
    <citation type="submission" date="2018-01" db="EMBL/GenBank/DDBJ databases">
        <title>Draft genome sequence of Salinispora sp. 13K206.</title>
        <authorList>
            <person name="Sahin N."/>
            <person name="Saygin H."/>
            <person name="Ay H."/>
        </authorList>
    </citation>
    <scope>NUCLEOTIDE SEQUENCE [LARGE SCALE GENOMIC DNA]</scope>
    <source>
        <strain evidence="1 2">13K206</strain>
    </source>
</reference>
<name>A0A2W2DM06_9ACTN</name>
<dbReference type="OrthoDB" id="3396053at2"/>
<dbReference type="EMBL" id="POUB01000018">
    <property type="protein sequence ID" value="PZG01880.1"/>
    <property type="molecule type" value="Genomic_DNA"/>
</dbReference>
<evidence type="ECO:0000313" key="2">
    <source>
        <dbReference type="Proteomes" id="UP000248749"/>
    </source>
</evidence>
<evidence type="ECO:0000313" key="1">
    <source>
        <dbReference type="EMBL" id="PZG01880.1"/>
    </source>
</evidence>
<gene>
    <name evidence="1" type="ORF">C1I99_05115</name>
</gene>
<dbReference type="RefSeq" id="WP_111132979.1">
    <property type="nucleotide sequence ID" value="NZ_POUB01000018.1"/>
</dbReference>
<accession>A0A2W2DM06</accession>
<dbReference type="AlphaFoldDB" id="A0A2W2DM06"/>
<proteinExistence type="predicted"/>
<sequence length="69" mass="7568">MSTWRKFERSLARLTDRLNLPTGVPADGRSVGLGLATALEAQRRADRPSDEEIERFLRGASGQGDLAKV</sequence>
<dbReference type="Proteomes" id="UP000248749">
    <property type="component" value="Unassembled WGS sequence"/>
</dbReference>
<comment type="caution">
    <text evidence="1">The sequence shown here is derived from an EMBL/GenBank/DDBJ whole genome shotgun (WGS) entry which is preliminary data.</text>
</comment>
<organism evidence="1 2">
    <name type="scientific">Micromonospora deserti</name>
    <dbReference type="NCBI Taxonomy" id="2070366"/>
    <lineage>
        <taxon>Bacteria</taxon>
        <taxon>Bacillati</taxon>
        <taxon>Actinomycetota</taxon>
        <taxon>Actinomycetes</taxon>
        <taxon>Micromonosporales</taxon>
        <taxon>Micromonosporaceae</taxon>
        <taxon>Micromonospora</taxon>
    </lineage>
</organism>
<keyword evidence="2" id="KW-1185">Reference proteome</keyword>
<protein>
    <submittedName>
        <fullName evidence="1">Uncharacterized protein</fullName>
    </submittedName>
</protein>